<keyword evidence="1" id="KW-0540">Nuclease</keyword>
<feature type="region of interest" description="Disordered" evidence="4">
    <location>
        <begin position="223"/>
        <end position="244"/>
    </location>
</feature>
<evidence type="ECO:0000256" key="1">
    <source>
        <dbReference type="ARBA" id="ARBA00022722"/>
    </source>
</evidence>
<dbReference type="InterPro" id="IPR037432">
    <property type="entry name" value="Mut-7_DEDDy_dom"/>
</dbReference>
<dbReference type="CDD" id="cd04332">
    <property type="entry name" value="YbaK_like"/>
    <property type="match status" value="1"/>
</dbReference>
<protein>
    <recommendedName>
        <fullName evidence="5">3'-5' exonuclease domain-containing protein</fullName>
    </recommendedName>
</protein>
<dbReference type="Gene3D" id="3.30.420.10">
    <property type="entry name" value="Ribonuclease H-like superfamily/Ribonuclease H"/>
    <property type="match status" value="1"/>
</dbReference>
<dbReference type="InterPro" id="IPR036397">
    <property type="entry name" value="RNaseH_sf"/>
</dbReference>
<organism evidence="6 7">
    <name type="scientific">Monosiga brevicollis</name>
    <name type="common">Choanoflagellate</name>
    <dbReference type="NCBI Taxonomy" id="81824"/>
    <lineage>
        <taxon>Eukaryota</taxon>
        <taxon>Choanoflagellata</taxon>
        <taxon>Craspedida</taxon>
        <taxon>Salpingoecidae</taxon>
        <taxon>Monosiga</taxon>
    </lineage>
</organism>
<dbReference type="FunFam" id="3.30.420.10:FF:000437">
    <property type="match status" value="1"/>
</dbReference>
<dbReference type="Pfam" id="PF01927">
    <property type="entry name" value="Mut7-C"/>
    <property type="match status" value="1"/>
</dbReference>
<dbReference type="eggNOG" id="KOG2207">
    <property type="taxonomic scope" value="Eukaryota"/>
</dbReference>
<keyword evidence="2" id="KW-0378">Hydrolase</keyword>
<dbReference type="InterPro" id="IPR036754">
    <property type="entry name" value="YbaK/aa-tRNA-synt-asso_dom_sf"/>
</dbReference>
<name>A9VBP0_MONBE</name>
<feature type="compositionally biased region" description="Polar residues" evidence="4">
    <location>
        <begin position="1106"/>
        <end position="1125"/>
    </location>
</feature>
<dbReference type="InterPro" id="IPR012337">
    <property type="entry name" value="RNaseH-like_sf"/>
</dbReference>
<evidence type="ECO:0000256" key="4">
    <source>
        <dbReference type="SAM" id="MobiDB-lite"/>
    </source>
</evidence>
<dbReference type="GO" id="GO:0002161">
    <property type="term" value="F:aminoacyl-tRNA deacylase activity"/>
    <property type="evidence" value="ECO:0007669"/>
    <property type="project" value="InterPro"/>
</dbReference>
<dbReference type="KEGG" id="mbr:MONBRDRAFT_29632"/>
<dbReference type="GO" id="GO:0008408">
    <property type="term" value="F:3'-5' exonuclease activity"/>
    <property type="evidence" value="ECO:0000318"/>
    <property type="project" value="GO_Central"/>
</dbReference>
<dbReference type="CDD" id="cd06146">
    <property type="entry name" value="mut-7_like_exo"/>
    <property type="match status" value="1"/>
</dbReference>
<dbReference type="AlphaFoldDB" id="A9VBP0"/>
<dbReference type="SMART" id="SM00474">
    <property type="entry name" value="35EXOc"/>
    <property type="match status" value="1"/>
</dbReference>
<reference evidence="6 7" key="1">
    <citation type="journal article" date="2008" name="Nature">
        <title>The genome of the choanoflagellate Monosiga brevicollis and the origin of metazoans.</title>
        <authorList>
            <consortium name="JGI Sequencing"/>
            <person name="King N."/>
            <person name="Westbrook M.J."/>
            <person name="Young S.L."/>
            <person name="Kuo A."/>
            <person name="Abedin M."/>
            <person name="Chapman J."/>
            <person name="Fairclough S."/>
            <person name="Hellsten U."/>
            <person name="Isogai Y."/>
            <person name="Letunic I."/>
            <person name="Marr M."/>
            <person name="Pincus D."/>
            <person name="Putnam N."/>
            <person name="Rokas A."/>
            <person name="Wright K.J."/>
            <person name="Zuzow R."/>
            <person name="Dirks W."/>
            <person name="Good M."/>
            <person name="Goodstein D."/>
            <person name="Lemons D."/>
            <person name="Li W."/>
            <person name="Lyons J.B."/>
            <person name="Morris A."/>
            <person name="Nichols S."/>
            <person name="Richter D.J."/>
            <person name="Salamov A."/>
            <person name="Bork P."/>
            <person name="Lim W.A."/>
            <person name="Manning G."/>
            <person name="Miller W.T."/>
            <person name="McGinnis W."/>
            <person name="Shapiro H."/>
            <person name="Tjian R."/>
            <person name="Grigoriev I.V."/>
            <person name="Rokhsar D."/>
        </authorList>
    </citation>
    <scope>NUCLEOTIDE SEQUENCE [LARGE SCALE GENOMIC DNA]</scope>
    <source>
        <strain evidence="7">MX1 / ATCC 50154</strain>
    </source>
</reference>
<dbReference type="EMBL" id="CH991578">
    <property type="protein sequence ID" value="EDQ84965.1"/>
    <property type="molecule type" value="Genomic_DNA"/>
</dbReference>
<dbReference type="Pfam" id="PF04073">
    <property type="entry name" value="tRNA_edit"/>
    <property type="match status" value="1"/>
</dbReference>
<dbReference type="InterPro" id="IPR007214">
    <property type="entry name" value="YbaK/aa-tRNA-synth-assoc-dom"/>
</dbReference>
<dbReference type="InParanoid" id="A9VBP0"/>
<accession>A9VBP0</accession>
<proteinExistence type="predicted"/>
<keyword evidence="3" id="KW-0269">Exonuclease</keyword>
<dbReference type="GeneID" id="5895445"/>
<evidence type="ECO:0000256" key="3">
    <source>
        <dbReference type="ARBA" id="ARBA00022839"/>
    </source>
</evidence>
<evidence type="ECO:0000313" key="7">
    <source>
        <dbReference type="Proteomes" id="UP000001357"/>
    </source>
</evidence>
<gene>
    <name evidence="6" type="ORF">MONBRDRAFT_29632</name>
</gene>
<dbReference type="Gene3D" id="3.90.960.10">
    <property type="entry name" value="YbaK/aminoacyl-tRNA synthetase-associated domain"/>
    <property type="match status" value="1"/>
</dbReference>
<evidence type="ECO:0000313" key="6">
    <source>
        <dbReference type="EMBL" id="EDQ84965.1"/>
    </source>
</evidence>
<dbReference type="GO" id="GO:0003676">
    <property type="term" value="F:nucleic acid binding"/>
    <property type="evidence" value="ECO:0007669"/>
    <property type="project" value="InterPro"/>
</dbReference>
<dbReference type="PANTHER" id="PTHR47765">
    <property type="entry name" value="3'-5' EXONUCLEASE DOMAIN-CONTAINING PROTEIN"/>
    <property type="match status" value="1"/>
</dbReference>
<dbReference type="InterPro" id="IPR002782">
    <property type="entry name" value="Mut7-C_RNAse_dom"/>
</dbReference>
<sequence length="1125" mass="121095">MVTGKMTPEECAQLEAACVAGDAPAMLGVIIALCVHYKQNHVAEALLDLECIRTKPLLETQARAVQMLAALPLSARHLGDENRTLNVLNVILRPLAKSLPAQLQAQVGALLDEQAQAFVRHCQTLEPTASAGLATTTAAISPTSTPDASDPGAPDPLALWQYGILTPAALQRIAKTCKVKRTQISGELLASYVDTLVSLYQNLRAHWTPIEGGPADMRAARAAVQGQAAASPSTSGPTPTPGTGPLVGDYTAYIGREKFVKGWLTAAARLMIQFKVGLQAAPNLFELLLENSAAEVAFELAERIGPHDPAVPAALVRACLDRQQLRLANRAVETFSLHDAFPTVRRQYHESKMTDFLDKGLVELAAAVAQKRDDLRQPFVEALLSLDEFDLALQYRDRFGLQKEVHVSEQDVAQHREQYARTYVSLPSALFPARLIFAHDEATLAHAQTALTTSLTVSRTAGLVPILGLDSEWKPRTLSHADEPVAILQLATRDALVILDTLALPSSSYDPWLLQLWTDETVVKTGFAFKGDMTKLRHSAPSARCFEALHAFVELEHAAKAYCADWGASLGSLTATVFGRHLNKVDRMSDWSQRPLTKRQLHYAALDAWICVKLLERLLTEPGPMHACDEFTRTASSTDSQVRERLSRLTEVLQARTPTRGKRLPVVNAPLSALTHHVMLGEEAAGQSSAASTQELVVAPQTADADGAANRLVERLAALQLHWDPAVPVDQPLGTVSVRNFLQIRGVDTLAAPATDSAKDTAKHVHLVDVGDVEGASLAAAGTSAKSVAFLANGQPVVVLLLSSSRASKPAVAAAFGVHKRSVRLASPAECISVFGYAPGTLPPVGHRSLCPVLVDGRVAAQNATPLTFGGGDVHMRLLISFEQLQGVLPMAVAALAEEGAPQSAVALPASAVGGVGQLRFLTDAMCGRLTRWLRCAGVDTDMCLSYDVKAVVAQARAAGRTVITCSHKYAKQLRGVPHFLLHGADIRSQFIEVAQHFELALDPDSFLSRCTKCNGTFRKVPSADQLEGIMPPRVLARVSEFWRCDSCGCIVWKGSQFRRLTLLFESLYGSQDAATQAARLSVPDFDEGENDLDDDDDDDLDGLSQGEQEISLPQANTLGDSTPL</sequence>
<evidence type="ECO:0000259" key="5">
    <source>
        <dbReference type="SMART" id="SM00474"/>
    </source>
</evidence>
<feature type="compositionally biased region" description="Acidic residues" evidence="4">
    <location>
        <begin position="1085"/>
        <end position="1102"/>
    </location>
</feature>
<dbReference type="InterPro" id="IPR052408">
    <property type="entry name" value="Exonuclease_MUT-7-like"/>
</dbReference>
<dbReference type="STRING" id="81824.A9VBP0"/>
<dbReference type="Pfam" id="PF01612">
    <property type="entry name" value="DNA_pol_A_exo1"/>
    <property type="match status" value="1"/>
</dbReference>
<dbReference type="PANTHER" id="PTHR47765:SF2">
    <property type="entry name" value="EXONUCLEASE MUT-7 HOMOLOG"/>
    <property type="match status" value="1"/>
</dbReference>
<dbReference type="InterPro" id="IPR002562">
    <property type="entry name" value="3'-5'_exonuclease_dom"/>
</dbReference>
<dbReference type="SUPFAM" id="SSF53098">
    <property type="entry name" value="Ribonuclease H-like"/>
    <property type="match status" value="1"/>
</dbReference>
<evidence type="ECO:0000256" key="2">
    <source>
        <dbReference type="ARBA" id="ARBA00022801"/>
    </source>
</evidence>
<dbReference type="Proteomes" id="UP000001357">
    <property type="component" value="Unassembled WGS sequence"/>
</dbReference>
<feature type="domain" description="3'-5' exonuclease" evidence="5">
    <location>
        <begin position="451"/>
        <end position="623"/>
    </location>
</feature>
<dbReference type="RefSeq" id="XP_001750135.1">
    <property type="nucleotide sequence ID" value="XM_001750083.1"/>
</dbReference>
<keyword evidence="7" id="KW-1185">Reference proteome</keyword>
<dbReference type="SUPFAM" id="SSF55826">
    <property type="entry name" value="YbaK/ProRS associated domain"/>
    <property type="match status" value="1"/>
</dbReference>
<feature type="region of interest" description="Disordered" evidence="4">
    <location>
        <begin position="1083"/>
        <end position="1125"/>
    </location>
</feature>